<evidence type="ECO:0000313" key="2">
    <source>
        <dbReference type="EMBL" id="OQE19498.1"/>
    </source>
</evidence>
<organism evidence="2 3">
    <name type="scientific">Penicillium steckii</name>
    <dbReference type="NCBI Taxonomy" id="303698"/>
    <lineage>
        <taxon>Eukaryota</taxon>
        <taxon>Fungi</taxon>
        <taxon>Dikarya</taxon>
        <taxon>Ascomycota</taxon>
        <taxon>Pezizomycotina</taxon>
        <taxon>Eurotiomycetes</taxon>
        <taxon>Eurotiomycetidae</taxon>
        <taxon>Eurotiales</taxon>
        <taxon>Aspergillaceae</taxon>
        <taxon>Penicillium</taxon>
    </lineage>
</organism>
<keyword evidence="1" id="KW-0812">Transmembrane</keyword>
<dbReference type="OrthoDB" id="4510425at2759"/>
<feature type="transmembrane region" description="Helical" evidence="1">
    <location>
        <begin position="67"/>
        <end position="86"/>
    </location>
</feature>
<dbReference type="AlphaFoldDB" id="A0A1V6SZJ1"/>
<name>A0A1V6SZJ1_9EURO</name>
<comment type="caution">
    <text evidence="2">The sequence shown here is derived from an EMBL/GenBank/DDBJ whole genome shotgun (WGS) entry which is preliminary data.</text>
</comment>
<reference evidence="3" key="1">
    <citation type="journal article" date="2017" name="Nat. Microbiol.">
        <title>Global analysis of biosynthetic gene clusters reveals vast potential of secondary metabolite production in Penicillium species.</title>
        <authorList>
            <person name="Nielsen J.C."/>
            <person name="Grijseels S."/>
            <person name="Prigent S."/>
            <person name="Ji B."/>
            <person name="Dainat J."/>
            <person name="Nielsen K.F."/>
            <person name="Frisvad J.C."/>
            <person name="Workman M."/>
            <person name="Nielsen J."/>
        </authorList>
    </citation>
    <scope>NUCLEOTIDE SEQUENCE [LARGE SCALE GENOMIC DNA]</scope>
    <source>
        <strain evidence="3">IBT 24891</strain>
    </source>
</reference>
<keyword evidence="1" id="KW-0472">Membrane</keyword>
<gene>
    <name evidence="2" type="ORF">PENSTE_c015G09791</name>
</gene>
<keyword evidence="3" id="KW-1185">Reference proteome</keyword>
<dbReference type="STRING" id="303698.A0A1V6SZJ1"/>
<protein>
    <submittedName>
        <fullName evidence="2">Uncharacterized protein</fullName>
    </submittedName>
</protein>
<accession>A0A1V6SZJ1</accession>
<dbReference type="EMBL" id="MLKD01000015">
    <property type="protein sequence ID" value="OQE19498.1"/>
    <property type="molecule type" value="Genomic_DNA"/>
</dbReference>
<dbReference type="Proteomes" id="UP000191285">
    <property type="component" value="Unassembled WGS sequence"/>
</dbReference>
<feature type="transmembrane region" description="Helical" evidence="1">
    <location>
        <begin position="23"/>
        <end position="46"/>
    </location>
</feature>
<evidence type="ECO:0000256" key="1">
    <source>
        <dbReference type="SAM" id="Phobius"/>
    </source>
</evidence>
<keyword evidence="1" id="KW-1133">Transmembrane helix</keyword>
<sequence length="288" mass="29978">MVSVRILLFYHSLNSKVSNSHSFYPILILGASSLNIRFIFFISSIYNHFYFELLRFNFKTKTMPSTTFTLSSALCLILAVGPASVFSAPQLNGLPILGADHAVDPTPDTGDHEFDAGTGYDVGIPGGPGVKFGAGVHTEHHGPCGPGVSSVHDAGTGYDVGIPDGPAVKFGAGVHDQHNAVPCPEIIEETPPTTVVAIPPPATTAIPTETYVPSFIPPTYTTPIVIPTITTPGAYTPPTPVPAASTPLIAHPAPSSTPVQQPTFNAGSSLSPSSVLAIVLPVVLGFFA</sequence>
<evidence type="ECO:0000313" key="3">
    <source>
        <dbReference type="Proteomes" id="UP000191285"/>
    </source>
</evidence>
<proteinExistence type="predicted"/>